<dbReference type="Pfam" id="PF00049">
    <property type="entry name" value="Insulin"/>
    <property type="match status" value="1"/>
</dbReference>
<reference evidence="14" key="3">
    <citation type="submission" date="2025-09" db="UniProtKB">
        <authorList>
            <consortium name="Ensembl"/>
        </authorList>
    </citation>
    <scope>IDENTIFICATION</scope>
</reference>
<evidence type="ECO:0000256" key="8">
    <source>
        <dbReference type="ARBA" id="ARBA00023157"/>
    </source>
</evidence>
<protein>
    <recommendedName>
        <fullName evidence="9">Relaxin-3</fullName>
    </recommendedName>
</protein>
<evidence type="ECO:0000256" key="10">
    <source>
        <dbReference type="RuleBase" id="RU000406"/>
    </source>
</evidence>
<evidence type="ECO:0000313" key="15">
    <source>
        <dbReference type="Proteomes" id="UP000265040"/>
    </source>
</evidence>
<dbReference type="AlphaFoldDB" id="A0A3Q1KHT9"/>
<name>A0A3Q1KHT9_ANATE</name>
<dbReference type="PANTHER" id="PTHR20968:SF0">
    <property type="entry name" value="RELAXIN-3"/>
    <property type="match status" value="1"/>
</dbReference>
<evidence type="ECO:0000256" key="12">
    <source>
        <dbReference type="SAM" id="Phobius"/>
    </source>
</evidence>
<keyword evidence="4 10" id="KW-0964">Secreted</keyword>
<comment type="similarity">
    <text evidence="2 10">Belongs to the insulin family.</text>
</comment>
<dbReference type="OrthoDB" id="8900574at2759"/>
<dbReference type="GO" id="GO:0005576">
    <property type="term" value="C:extracellular region"/>
    <property type="evidence" value="ECO:0007669"/>
    <property type="project" value="UniProtKB-SubCell"/>
</dbReference>
<evidence type="ECO:0000256" key="11">
    <source>
        <dbReference type="SAM" id="MobiDB-lite"/>
    </source>
</evidence>
<dbReference type="PROSITE" id="PS00262">
    <property type="entry name" value="INSULIN"/>
    <property type="match status" value="1"/>
</dbReference>
<dbReference type="PRINTS" id="PR00276">
    <property type="entry name" value="INSULINFAMLY"/>
</dbReference>
<accession>A0A3Q1KHT9</accession>
<evidence type="ECO:0000256" key="7">
    <source>
        <dbReference type="ARBA" id="ARBA00022729"/>
    </source>
</evidence>
<evidence type="ECO:0000256" key="2">
    <source>
        <dbReference type="ARBA" id="ARBA00009034"/>
    </source>
</evidence>
<keyword evidence="6" id="KW-0372">Hormone</keyword>
<dbReference type="PANTHER" id="PTHR20968">
    <property type="entry name" value="ILGF DOMAIN-CONTAINING PROTEIN"/>
    <property type="match status" value="1"/>
</dbReference>
<keyword evidence="8" id="KW-1015">Disulfide bond</keyword>
<evidence type="ECO:0000256" key="3">
    <source>
        <dbReference type="ARBA" id="ARBA00011207"/>
    </source>
</evidence>
<evidence type="ECO:0000256" key="9">
    <source>
        <dbReference type="ARBA" id="ARBA00040355"/>
    </source>
</evidence>
<evidence type="ECO:0000256" key="1">
    <source>
        <dbReference type="ARBA" id="ARBA00004613"/>
    </source>
</evidence>
<feature type="domain" description="Insulin-like" evidence="13">
    <location>
        <begin position="45"/>
        <end position="167"/>
    </location>
</feature>
<dbReference type="GO" id="GO:0005179">
    <property type="term" value="F:hormone activity"/>
    <property type="evidence" value="ECO:0007669"/>
    <property type="project" value="UniProtKB-KW"/>
</dbReference>
<comment type="subunit">
    <text evidence="3">Heterodimer of a B chain and an A chain linked by two disulfide bonds.</text>
</comment>
<dbReference type="GO" id="GO:0001664">
    <property type="term" value="F:G protein-coupled receptor binding"/>
    <property type="evidence" value="ECO:0007669"/>
    <property type="project" value="TreeGrafter"/>
</dbReference>
<keyword evidence="12" id="KW-0472">Membrane</keyword>
<evidence type="ECO:0000256" key="5">
    <source>
        <dbReference type="ARBA" id="ARBA00022685"/>
    </source>
</evidence>
<dbReference type="GeneTree" id="ENSGT00940000154396"/>
<dbReference type="InterPro" id="IPR016179">
    <property type="entry name" value="Insulin-like"/>
</dbReference>
<evidence type="ECO:0000256" key="6">
    <source>
        <dbReference type="ARBA" id="ARBA00022702"/>
    </source>
</evidence>
<dbReference type="Proteomes" id="UP000265040">
    <property type="component" value="Chromosome 8"/>
</dbReference>
<dbReference type="InterPro" id="IPR022352">
    <property type="entry name" value="Ins/IGF/rlx"/>
</dbReference>
<keyword evidence="7" id="KW-0732">Signal</keyword>
<dbReference type="STRING" id="64144.ENSATEP00000036016"/>
<keyword evidence="5" id="KW-0165">Cleavage on pair of basic residues</keyword>
<proteinExistence type="inferred from homology"/>
<keyword evidence="12" id="KW-0812">Transmembrane</keyword>
<reference evidence="14" key="2">
    <citation type="submission" date="2025-08" db="UniProtKB">
        <authorList>
            <consortium name="Ensembl"/>
        </authorList>
    </citation>
    <scope>IDENTIFICATION</scope>
</reference>
<organism evidence="14 15">
    <name type="scientific">Anabas testudineus</name>
    <name type="common">Climbing perch</name>
    <name type="synonym">Anthias testudineus</name>
    <dbReference type="NCBI Taxonomy" id="64144"/>
    <lineage>
        <taxon>Eukaryota</taxon>
        <taxon>Metazoa</taxon>
        <taxon>Chordata</taxon>
        <taxon>Craniata</taxon>
        <taxon>Vertebrata</taxon>
        <taxon>Euteleostomi</taxon>
        <taxon>Actinopterygii</taxon>
        <taxon>Neopterygii</taxon>
        <taxon>Teleostei</taxon>
        <taxon>Neoteleostei</taxon>
        <taxon>Acanthomorphata</taxon>
        <taxon>Anabantaria</taxon>
        <taxon>Anabantiformes</taxon>
        <taxon>Anabantoidei</taxon>
        <taxon>Anabantidae</taxon>
        <taxon>Anabas</taxon>
    </lineage>
</organism>
<evidence type="ECO:0000313" key="14">
    <source>
        <dbReference type="Ensembl" id="ENSATEP00000036016.2"/>
    </source>
</evidence>
<keyword evidence="15" id="KW-1185">Reference proteome</keyword>
<reference evidence="14" key="1">
    <citation type="submission" date="2021-04" db="EMBL/GenBank/DDBJ databases">
        <authorList>
            <consortium name="Wellcome Sanger Institute Data Sharing"/>
        </authorList>
    </citation>
    <scope>NUCLEOTIDE SEQUENCE [LARGE SCALE GENOMIC DNA]</scope>
</reference>
<dbReference type="CDD" id="cd04365">
    <property type="entry name" value="IlGF_relaxin_like"/>
    <property type="match status" value="1"/>
</dbReference>
<dbReference type="InterPro" id="IPR036438">
    <property type="entry name" value="Insulin-like_sf"/>
</dbReference>
<dbReference type="InterPro" id="IPR022353">
    <property type="entry name" value="Insulin_CS"/>
</dbReference>
<dbReference type="SMART" id="SM00078">
    <property type="entry name" value="IlGF"/>
    <property type="match status" value="1"/>
</dbReference>
<comment type="subcellular location">
    <subcellularLocation>
        <location evidence="1 10">Secreted</location>
    </subcellularLocation>
</comment>
<dbReference type="InterPro" id="IPR051777">
    <property type="entry name" value="Insulin-like_neuro_ligands"/>
</dbReference>
<dbReference type="SUPFAM" id="SSF56994">
    <property type="entry name" value="Insulin-like"/>
    <property type="match status" value="1"/>
</dbReference>
<feature type="transmembrane region" description="Helical" evidence="12">
    <location>
        <begin position="12"/>
        <end position="33"/>
    </location>
</feature>
<keyword evidence="12" id="KW-1133">Transmembrane helix</keyword>
<feature type="region of interest" description="Disordered" evidence="11">
    <location>
        <begin position="73"/>
        <end position="93"/>
    </location>
</feature>
<sequence length="167" mass="18556">MDWKYIFYVNSFTSGSTYVFPTAVALAVCLLVAGVQPMEDPSYGVKLCGREFIRAVIFTCGGSRWRRSIRSAGDVSEDPFSPRQEESSEGLSHNSVVESLLQMNRDQSFASRDNPEGMFSRPTRSFITEEILEALRKADRKGRDVVVGLSNACCKWGCSKSEISSLC</sequence>
<dbReference type="Ensembl" id="ENSATET00000036530.3">
    <property type="protein sequence ID" value="ENSATEP00000036016.2"/>
    <property type="gene ID" value="ENSATEG00000024753.3"/>
</dbReference>
<dbReference type="InParanoid" id="A0A3Q1KHT9"/>
<evidence type="ECO:0000256" key="4">
    <source>
        <dbReference type="ARBA" id="ARBA00022525"/>
    </source>
</evidence>
<evidence type="ECO:0000259" key="13">
    <source>
        <dbReference type="SMART" id="SM00078"/>
    </source>
</evidence>